<dbReference type="InterPro" id="IPR050330">
    <property type="entry name" value="Bact_OuterMem_StrucFunc"/>
</dbReference>
<dbReference type="SUPFAM" id="SSF103088">
    <property type="entry name" value="OmpA-like"/>
    <property type="match status" value="1"/>
</dbReference>
<organism evidence="3 4">
    <name type="scientific">Spectribacter acetivorans</name>
    <dbReference type="NCBI Taxonomy" id="3075603"/>
    <lineage>
        <taxon>Bacteria</taxon>
        <taxon>Pseudomonadati</taxon>
        <taxon>Pseudomonadota</taxon>
        <taxon>Gammaproteobacteria</taxon>
        <taxon>Salinisphaerales</taxon>
        <taxon>Salinisphaeraceae</taxon>
        <taxon>Spectribacter</taxon>
    </lineage>
</organism>
<reference evidence="3 4" key="1">
    <citation type="submission" date="2023-09" db="EMBL/GenBank/DDBJ databases">
        <authorList>
            <person name="Rey-Velasco X."/>
        </authorList>
    </citation>
    <scope>NUCLEOTIDE SEQUENCE [LARGE SCALE GENOMIC DNA]</scope>
    <source>
        <strain evidence="3 4">P385</strain>
    </source>
</reference>
<dbReference type="EMBL" id="JAVRHY010000030">
    <property type="protein sequence ID" value="MDT0619958.1"/>
    <property type="molecule type" value="Genomic_DNA"/>
</dbReference>
<evidence type="ECO:0000313" key="3">
    <source>
        <dbReference type="EMBL" id="MDT0619958.1"/>
    </source>
</evidence>
<evidence type="ECO:0000256" key="1">
    <source>
        <dbReference type="SAM" id="Coils"/>
    </source>
</evidence>
<keyword evidence="2" id="KW-0812">Transmembrane</keyword>
<feature type="transmembrane region" description="Helical" evidence="2">
    <location>
        <begin position="16"/>
        <end position="40"/>
    </location>
</feature>
<keyword evidence="1" id="KW-0175">Coiled coil</keyword>
<evidence type="ECO:0008006" key="5">
    <source>
        <dbReference type="Google" id="ProtNLM"/>
    </source>
</evidence>
<keyword evidence="4" id="KW-1185">Reference proteome</keyword>
<evidence type="ECO:0000313" key="4">
    <source>
        <dbReference type="Proteomes" id="UP001259982"/>
    </source>
</evidence>
<keyword evidence="2" id="KW-0472">Membrane</keyword>
<gene>
    <name evidence="3" type="ORF">RM531_15930</name>
</gene>
<dbReference type="InterPro" id="IPR036737">
    <property type="entry name" value="OmpA-like_sf"/>
</dbReference>
<dbReference type="Proteomes" id="UP001259982">
    <property type="component" value="Unassembled WGS sequence"/>
</dbReference>
<dbReference type="PANTHER" id="PTHR30329:SF20">
    <property type="entry name" value="EXPORTED PROTEIN"/>
    <property type="match status" value="1"/>
</dbReference>
<accession>A0ABU3BBV7</accession>
<comment type="caution">
    <text evidence="3">The sequence shown here is derived from an EMBL/GenBank/DDBJ whole genome shotgun (WGS) entry which is preliminary data.</text>
</comment>
<keyword evidence="2" id="KW-1133">Transmembrane helix</keyword>
<feature type="coiled-coil region" evidence="1">
    <location>
        <begin position="39"/>
        <end position="76"/>
    </location>
</feature>
<sequence length="256" mass="29168">MSDRREDLFDDEGAGYLVSVSDIMAGLLFVFIITLVAFIIQFNEAKQTQREQIEELQNNQDMRAELLKRIEQQLEEAGIQISVDPESGVLRLDKEVVPFARGEEDPLPLGRRNLQLIAEVLARVIPCFTHRPPDRPSCKPEQKDELSAIFIEGHTDSQPYPTSRDYTNWNLSSERAIESYFILEDREPSLGKLVNSQGQPLFSVSGYAARRPRTDIPGLATTDPLQRRIELRFIMTPPDTENKIDAIRELERQGVS</sequence>
<proteinExistence type="predicted"/>
<protein>
    <recommendedName>
        <fullName evidence="5">Flagellar motor protein MotB</fullName>
    </recommendedName>
</protein>
<evidence type="ECO:0000256" key="2">
    <source>
        <dbReference type="SAM" id="Phobius"/>
    </source>
</evidence>
<dbReference type="RefSeq" id="WP_311660707.1">
    <property type="nucleotide sequence ID" value="NZ_JAVRHY010000030.1"/>
</dbReference>
<dbReference type="PANTHER" id="PTHR30329">
    <property type="entry name" value="STATOR ELEMENT OF FLAGELLAR MOTOR COMPLEX"/>
    <property type="match status" value="1"/>
</dbReference>
<name>A0ABU3BBV7_9GAMM</name>
<dbReference type="Gene3D" id="3.30.1330.60">
    <property type="entry name" value="OmpA-like domain"/>
    <property type="match status" value="1"/>
</dbReference>